<keyword evidence="2" id="KW-0732">Signal</keyword>
<dbReference type="KEGG" id="ruv:EC9_31270"/>
<feature type="coiled-coil region" evidence="1">
    <location>
        <begin position="653"/>
        <end position="680"/>
    </location>
</feature>
<dbReference type="AlphaFoldDB" id="A0A517M225"/>
<dbReference type="RefSeq" id="WP_145346493.1">
    <property type="nucleotide sequence ID" value="NZ_CP036261.1"/>
</dbReference>
<evidence type="ECO:0000313" key="4">
    <source>
        <dbReference type="Proteomes" id="UP000319557"/>
    </source>
</evidence>
<keyword evidence="4" id="KW-1185">Reference proteome</keyword>
<evidence type="ECO:0000313" key="3">
    <source>
        <dbReference type="EMBL" id="QDS88932.1"/>
    </source>
</evidence>
<accession>A0A517M225</accession>
<name>A0A517M225_9BACT</name>
<dbReference type="EMBL" id="CP036261">
    <property type="protein sequence ID" value="QDS88932.1"/>
    <property type="molecule type" value="Genomic_DNA"/>
</dbReference>
<organism evidence="3 4">
    <name type="scientific">Rosistilla ulvae</name>
    <dbReference type="NCBI Taxonomy" id="1930277"/>
    <lineage>
        <taxon>Bacteria</taxon>
        <taxon>Pseudomonadati</taxon>
        <taxon>Planctomycetota</taxon>
        <taxon>Planctomycetia</taxon>
        <taxon>Pirellulales</taxon>
        <taxon>Pirellulaceae</taxon>
        <taxon>Rosistilla</taxon>
    </lineage>
</organism>
<reference evidence="3 4" key="1">
    <citation type="submission" date="2019-02" db="EMBL/GenBank/DDBJ databases">
        <title>Deep-cultivation of Planctomycetes and their phenomic and genomic characterization uncovers novel biology.</title>
        <authorList>
            <person name="Wiegand S."/>
            <person name="Jogler M."/>
            <person name="Boedeker C."/>
            <person name="Pinto D."/>
            <person name="Vollmers J."/>
            <person name="Rivas-Marin E."/>
            <person name="Kohn T."/>
            <person name="Peeters S.H."/>
            <person name="Heuer A."/>
            <person name="Rast P."/>
            <person name="Oberbeckmann S."/>
            <person name="Bunk B."/>
            <person name="Jeske O."/>
            <person name="Meyerdierks A."/>
            <person name="Storesund J.E."/>
            <person name="Kallscheuer N."/>
            <person name="Luecker S."/>
            <person name="Lage O.M."/>
            <person name="Pohl T."/>
            <person name="Merkel B.J."/>
            <person name="Hornburger P."/>
            <person name="Mueller R.-W."/>
            <person name="Bruemmer F."/>
            <person name="Labrenz M."/>
            <person name="Spormann A.M."/>
            <person name="Op den Camp H."/>
            <person name="Overmann J."/>
            <person name="Amann R."/>
            <person name="Jetten M.S.M."/>
            <person name="Mascher T."/>
            <person name="Medema M.H."/>
            <person name="Devos D.P."/>
            <person name="Kaster A.-K."/>
            <person name="Ovreas L."/>
            <person name="Rohde M."/>
            <person name="Galperin M.Y."/>
            <person name="Jogler C."/>
        </authorList>
    </citation>
    <scope>NUCLEOTIDE SEQUENCE [LARGE SCALE GENOMIC DNA]</scope>
    <source>
        <strain evidence="3 4">EC9</strain>
    </source>
</reference>
<dbReference type="Proteomes" id="UP000319557">
    <property type="component" value="Chromosome"/>
</dbReference>
<proteinExistence type="predicted"/>
<protein>
    <recommendedName>
        <fullName evidence="5">Serine protease</fullName>
    </recommendedName>
</protein>
<feature type="chain" id="PRO_5021989796" description="Serine protease" evidence="2">
    <location>
        <begin position="22"/>
        <end position="748"/>
    </location>
</feature>
<feature type="signal peptide" evidence="2">
    <location>
        <begin position="1"/>
        <end position="21"/>
    </location>
</feature>
<evidence type="ECO:0000256" key="1">
    <source>
        <dbReference type="SAM" id="Coils"/>
    </source>
</evidence>
<keyword evidence="1" id="KW-0175">Coiled coil</keyword>
<evidence type="ECO:0000256" key="2">
    <source>
        <dbReference type="SAM" id="SignalP"/>
    </source>
</evidence>
<evidence type="ECO:0008006" key="5">
    <source>
        <dbReference type="Google" id="ProtNLM"/>
    </source>
</evidence>
<dbReference type="Gene3D" id="2.60.120.380">
    <property type="match status" value="2"/>
</dbReference>
<sequence length="748" mass="79294" precursor="true">MLKKFAIASALIAVVASTSMAQSVCLPAPRLLTTMPMGGQVGSEFDVAITGQTIENTEQLLFSSPKITATPKLDASGKPLANQFVVSIAADCPPGIHTARVMSRLGISSARVFTVSDLPEVTQTKPSASVETAMPIEINSICNATLPVRAANHYSFSAKKGQRLVVDCAAPGIDSKMNPVLILADAQGRDMLVERRGGALDYTVPADGDYTVKVHDLTFKGGAECFYRLAVQEVPADAPLARLPSTRAVGSFSWPPTGLAAEASASETEPNNDRETVQAITLPCDIAGSFFPAADVDAFEFTAKKGEVWWVEVASERLGRPTDASIIVQQVIGEGADEKLVDLVELSDIASPIKRSSNAYAYDGPPYNAGSTDILGKMEIREDGKYRLQITDLFGGTRIDPNNVYRLIIRQAEPDFAVVAWPLHMVLRNGDRNALSKPLALRGGSTVALEVVAVRRDGFNGEIELTLENLPDGVTTTGLKIPAGKARGLMLVTAHQDAPRGLTMAKFTATATIGDKPVTHPCHVASVAWPVTNAWSEIPAPRLLADIPVSVGGSEFAAITIAPTEEKVWEAKAGETLKIPLQHVRRGEFSGTLLGLRTMGAGFEGVPKFDLKLNEDASEAILDLAKLKTPPGDYTIAFYGSAVAKHRDNPDRLVAAEAAHAQAQQTVTDLTAEVTRLANETATASPDQKADSQKLADAVAAEKKAADAALAVAAAELAKAKKSTQPKDIADIVISQPISIRVSQGESK</sequence>
<dbReference type="OrthoDB" id="237792at2"/>
<gene>
    <name evidence="3" type="ORF">EC9_31270</name>
</gene>